<dbReference type="Proteomes" id="UP000299102">
    <property type="component" value="Unassembled WGS sequence"/>
</dbReference>
<name>A0A4C1WVT9_EUMVA</name>
<sequence>MLFRITVTLIRCQNLKSIRNKRLSPAARRRLSRKWGRFVANSGHGGAFCSENSLAGRRTFKNESRKLIHQCITPDRNRCQNLACKGDPVTAEDGGGVCDDGYIIVAITYAHNSAVRSR</sequence>
<evidence type="ECO:0000313" key="2">
    <source>
        <dbReference type="Proteomes" id="UP000299102"/>
    </source>
</evidence>
<reference evidence="1 2" key="1">
    <citation type="journal article" date="2019" name="Commun. Biol.">
        <title>The bagworm genome reveals a unique fibroin gene that provides high tensile strength.</title>
        <authorList>
            <person name="Kono N."/>
            <person name="Nakamura H."/>
            <person name="Ohtoshi R."/>
            <person name="Tomita M."/>
            <person name="Numata K."/>
            <person name="Arakawa K."/>
        </authorList>
    </citation>
    <scope>NUCLEOTIDE SEQUENCE [LARGE SCALE GENOMIC DNA]</scope>
</reference>
<protein>
    <submittedName>
        <fullName evidence="1">Uncharacterized protein</fullName>
    </submittedName>
</protein>
<organism evidence="1 2">
    <name type="scientific">Eumeta variegata</name>
    <name type="common">Bagworm moth</name>
    <name type="synonym">Eumeta japonica</name>
    <dbReference type="NCBI Taxonomy" id="151549"/>
    <lineage>
        <taxon>Eukaryota</taxon>
        <taxon>Metazoa</taxon>
        <taxon>Ecdysozoa</taxon>
        <taxon>Arthropoda</taxon>
        <taxon>Hexapoda</taxon>
        <taxon>Insecta</taxon>
        <taxon>Pterygota</taxon>
        <taxon>Neoptera</taxon>
        <taxon>Endopterygota</taxon>
        <taxon>Lepidoptera</taxon>
        <taxon>Glossata</taxon>
        <taxon>Ditrysia</taxon>
        <taxon>Tineoidea</taxon>
        <taxon>Psychidae</taxon>
        <taxon>Oiketicinae</taxon>
        <taxon>Eumeta</taxon>
    </lineage>
</organism>
<gene>
    <name evidence="1" type="ORF">EVAR_36272_1</name>
</gene>
<dbReference type="EMBL" id="BGZK01000671">
    <property type="protein sequence ID" value="GBP55548.1"/>
    <property type="molecule type" value="Genomic_DNA"/>
</dbReference>
<keyword evidence="2" id="KW-1185">Reference proteome</keyword>
<comment type="caution">
    <text evidence="1">The sequence shown here is derived from an EMBL/GenBank/DDBJ whole genome shotgun (WGS) entry which is preliminary data.</text>
</comment>
<proteinExistence type="predicted"/>
<dbReference type="AlphaFoldDB" id="A0A4C1WVT9"/>
<accession>A0A4C1WVT9</accession>
<evidence type="ECO:0000313" key="1">
    <source>
        <dbReference type="EMBL" id="GBP55548.1"/>
    </source>
</evidence>